<feature type="non-terminal residue" evidence="1">
    <location>
        <position position="48"/>
    </location>
</feature>
<dbReference type="EMBL" id="BGPR01152904">
    <property type="protein sequence ID" value="GBL65411.1"/>
    <property type="molecule type" value="Genomic_DNA"/>
</dbReference>
<comment type="caution">
    <text evidence="1">The sequence shown here is derived from an EMBL/GenBank/DDBJ whole genome shotgun (WGS) entry which is preliminary data.</text>
</comment>
<dbReference type="AlphaFoldDB" id="A0A4Y1ZSY8"/>
<name>A0A4Y1ZSY8_ARAVE</name>
<keyword evidence="2" id="KW-1185">Reference proteome</keyword>
<organism evidence="1 2">
    <name type="scientific">Araneus ventricosus</name>
    <name type="common">Orbweaver spider</name>
    <name type="synonym">Epeira ventricosa</name>
    <dbReference type="NCBI Taxonomy" id="182803"/>
    <lineage>
        <taxon>Eukaryota</taxon>
        <taxon>Metazoa</taxon>
        <taxon>Ecdysozoa</taxon>
        <taxon>Arthropoda</taxon>
        <taxon>Chelicerata</taxon>
        <taxon>Arachnida</taxon>
        <taxon>Araneae</taxon>
        <taxon>Araneomorphae</taxon>
        <taxon>Entelegynae</taxon>
        <taxon>Araneoidea</taxon>
        <taxon>Araneidae</taxon>
        <taxon>Araneus</taxon>
    </lineage>
</organism>
<evidence type="ECO:0000313" key="2">
    <source>
        <dbReference type="Proteomes" id="UP000499080"/>
    </source>
</evidence>
<reference evidence="1 2" key="1">
    <citation type="journal article" date="2019" name="Sci. Rep.">
        <title>Orb-weaving spider Araneus ventricosus genome elucidates the spidroin gene catalogue.</title>
        <authorList>
            <person name="Kono N."/>
            <person name="Nakamura H."/>
            <person name="Ohtoshi R."/>
            <person name="Moran D.A.P."/>
            <person name="Shinohara A."/>
            <person name="Yoshida Y."/>
            <person name="Fujiwara M."/>
            <person name="Mori M."/>
            <person name="Tomita M."/>
            <person name="Arakawa K."/>
        </authorList>
    </citation>
    <scope>NUCLEOTIDE SEQUENCE [LARGE SCALE GENOMIC DNA]</scope>
</reference>
<dbReference type="Proteomes" id="UP000499080">
    <property type="component" value="Unassembled WGS sequence"/>
</dbReference>
<sequence length="48" mass="5489">MIDRFVGSLLETEAIQWAVRNGYANEPRSDDEDDTLASFALRRAQECQ</sequence>
<accession>A0A4Y1ZSY8</accession>
<gene>
    <name evidence="1" type="ORF">AVEN_127702_1</name>
</gene>
<evidence type="ECO:0000313" key="1">
    <source>
        <dbReference type="EMBL" id="GBL65411.1"/>
    </source>
</evidence>
<protein>
    <submittedName>
        <fullName evidence="1">Uncharacterized protein</fullName>
    </submittedName>
</protein>
<proteinExistence type="predicted"/>